<organism evidence="7 8">
    <name type="scientific">Hapsidospora chrysogenum (strain ATCC 11550 / CBS 779.69 / DSM 880 / IAM 14645 / JCM 23072 / IMI 49137)</name>
    <name type="common">Acremonium chrysogenum</name>
    <dbReference type="NCBI Taxonomy" id="857340"/>
    <lineage>
        <taxon>Eukaryota</taxon>
        <taxon>Fungi</taxon>
        <taxon>Dikarya</taxon>
        <taxon>Ascomycota</taxon>
        <taxon>Pezizomycotina</taxon>
        <taxon>Sordariomycetes</taxon>
        <taxon>Hypocreomycetidae</taxon>
        <taxon>Hypocreales</taxon>
        <taxon>Bionectriaceae</taxon>
        <taxon>Hapsidospora</taxon>
    </lineage>
</organism>
<evidence type="ECO:0000256" key="5">
    <source>
        <dbReference type="ARBA" id="ARBA00023242"/>
    </source>
</evidence>
<dbReference type="Gene3D" id="4.10.240.10">
    <property type="entry name" value="Zn(2)-C6 fungal-type DNA-binding domain"/>
    <property type="match status" value="1"/>
</dbReference>
<sequence>MEFTANTTAATTVTAAAATPAVGAVHLGKACISCIRSKRRCDKKLPSCHRCTQKDIICRYPSERPYSRHPARTQRGSWDTYGESFCQADDPLIFGLGGEGDGREYTSSNVSCLPGPFEPGLMDLGAPIEVQGLWYRRDDSWGIHYGNSADVEPGIRLTDLKDYQNTIRGWLLQWVGEGHCPFIHRELYADTGLPQCLQDAFASLAAYSTKNEKNEAIVMQLVEDKANSLLRAAHDDGQNMTVTQRIARVQALFVYQFIRLFDADIRQRAQSEKSIPVLAGWANQLLESARLEATMQCLDSSRSQPVPAVEWCDWIRAESVRRTWMVALYTQAIYTTLRDGIGACPGSIAYTLRRGLWDASSDVSWAEIVSTQGPLFMRTDSPSKVLATVLASEVDAFALGMMAIM</sequence>
<keyword evidence="2" id="KW-0862">Zinc</keyword>
<dbReference type="HOGENOM" id="CLU_024655_0_0_1"/>
<gene>
    <name evidence="7" type="ORF">ACRE_071110</name>
</gene>
<evidence type="ECO:0000256" key="4">
    <source>
        <dbReference type="ARBA" id="ARBA00023163"/>
    </source>
</evidence>
<reference evidence="8" key="1">
    <citation type="journal article" date="2014" name="Genome Announc.">
        <title>Genome sequence and annotation of Acremonium chrysogenum, producer of the beta-lactam antibiotic cephalosporin C.</title>
        <authorList>
            <person name="Terfehr D."/>
            <person name="Dahlmann T.A."/>
            <person name="Specht T."/>
            <person name="Zadra I."/>
            <person name="Kuernsteiner H."/>
            <person name="Kueck U."/>
        </authorList>
    </citation>
    <scope>NUCLEOTIDE SEQUENCE [LARGE SCALE GENOMIC DNA]</scope>
    <source>
        <strain evidence="8">ATCC 11550 / CBS 779.69 / DSM 880 / IAM 14645 / JCM 23072 / IMI 49137</strain>
    </source>
</reference>
<name>A0A086SYJ7_HAPC1</name>
<dbReference type="OrthoDB" id="5355161at2759"/>
<comment type="caution">
    <text evidence="7">The sequence shown here is derived from an EMBL/GenBank/DDBJ whole genome shotgun (WGS) entry which is preliminary data.</text>
</comment>
<feature type="domain" description="Zn(2)-C6 fungal-type" evidence="6">
    <location>
        <begin position="30"/>
        <end position="60"/>
    </location>
</feature>
<dbReference type="Proteomes" id="UP000029964">
    <property type="component" value="Unassembled WGS sequence"/>
</dbReference>
<dbReference type="STRING" id="857340.A0A086SYJ7"/>
<keyword evidence="3" id="KW-0805">Transcription regulation</keyword>
<dbReference type="AlphaFoldDB" id="A0A086SYJ7"/>
<dbReference type="GO" id="GO:0008270">
    <property type="term" value="F:zinc ion binding"/>
    <property type="evidence" value="ECO:0007669"/>
    <property type="project" value="InterPro"/>
</dbReference>
<dbReference type="EMBL" id="JPKY01000102">
    <property type="protein sequence ID" value="KFH42179.1"/>
    <property type="molecule type" value="Genomic_DNA"/>
</dbReference>
<dbReference type="PROSITE" id="PS50048">
    <property type="entry name" value="ZN2_CY6_FUNGAL_2"/>
    <property type="match status" value="1"/>
</dbReference>
<dbReference type="Pfam" id="PF00172">
    <property type="entry name" value="Zn_clus"/>
    <property type="match status" value="1"/>
</dbReference>
<dbReference type="InterPro" id="IPR001138">
    <property type="entry name" value="Zn2Cys6_DnaBD"/>
</dbReference>
<evidence type="ECO:0000313" key="7">
    <source>
        <dbReference type="EMBL" id="KFH42179.1"/>
    </source>
</evidence>
<keyword evidence="5" id="KW-0539">Nucleus</keyword>
<keyword evidence="1" id="KW-0479">Metal-binding</keyword>
<evidence type="ECO:0000256" key="1">
    <source>
        <dbReference type="ARBA" id="ARBA00022723"/>
    </source>
</evidence>
<keyword evidence="8" id="KW-1185">Reference proteome</keyword>
<dbReference type="InterPro" id="IPR036864">
    <property type="entry name" value="Zn2-C6_fun-type_DNA-bd_sf"/>
</dbReference>
<dbReference type="SMART" id="SM00066">
    <property type="entry name" value="GAL4"/>
    <property type="match status" value="1"/>
</dbReference>
<keyword evidence="4" id="KW-0804">Transcription</keyword>
<accession>A0A086SYJ7</accession>
<evidence type="ECO:0000256" key="2">
    <source>
        <dbReference type="ARBA" id="ARBA00022833"/>
    </source>
</evidence>
<dbReference type="SUPFAM" id="SSF57701">
    <property type="entry name" value="Zn2/Cys6 DNA-binding domain"/>
    <property type="match status" value="1"/>
</dbReference>
<dbReference type="CDD" id="cd00067">
    <property type="entry name" value="GAL4"/>
    <property type="match status" value="1"/>
</dbReference>
<evidence type="ECO:0000259" key="6">
    <source>
        <dbReference type="PROSITE" id="PS50048"/>
    </source>
</evidence>
<dbReference type="GO" id="GO:0000981">
    <property type="term" value="F:DNA-binding transcription factor activity, RNA polymerase II-specific"/>
    <property type="evidence" value="ECO:0007669"/>
    <property type="project" value="InterPro"/>
</dbReference>
<protein>
    <recommendedName>
        <fullName evidence="6">Zn(2)-C6 fungal-type domain-containing protein</fullName>
    </recommendedName>
</protein>
<proteinExistence type="predicted"/>
<dbReference type="PANTHER" id="PTHR47660">
    <property type="entry name" value="TRANSCRIPTION FACTOR WITH C2H2 AND ZN(2)-CYS(6) DNA BINDING DOMAIN (EUROFUNG)-RELATED-RELATED"/>
    <property type="match status" value="1"/>
</dbReference>
<evidence type="ECO:0000313" key="8">
    <source>
        <dbReference type="Proteomes" id="UP000029964"/>
    </source>
</evidence>
<evidence type="ECO:0000256" key="3">
    <source>
        <dbReference type="ARBA" id="ARBA00023015"/>
    </source>
</evidence>